<dbReference type="Proteomes" id="UP000035763">
    <property type="component" value="Unassembled WGS sequence"/>
</dbReference>
<dbReference type="InterPro" id="IPR014784">
    <property type="entry name" value="Cu2_ascorb_mOase-like_C"/>
</dbReference>
<dbReference type="OrthoDB" id="9786191at2"/>
<dbReference type="InterPro" id="IPR000945">
    <property type="entry name" value="DBH-like"/>
</dbReference>
<dbReference type="PANTHER" id="PTHR10157">
    <property type="entry name" value="DOPAMINE BETA HYDROXYLASE RELATED"/>
    <property type="match status" value="1"/>
</dbReference>
<dbReference type="Gene3D" id="2.60.120.310">
    <property type="entry name" value="Copper type II, ascorbate-dependent monooxygenase, N-terminal domain"/>
    <property type="match status" value="1"/>
</dbReference>
<dbReference type="Gene3D" id="2.60.120.230">
    <property type="match status" value="1"/>
</dbReference>
<proteinExistence type="predicted"/>
<gene>
    <name evidence="5" type="ORF">BN11_450015</name>
</gene>
<keyword evidence="3" id="KW-0732">Signal</keyword>
<organism evidence="5 6">
    <name type="scientific">Nostocoides australiense Ben110</name>
    <dbReference type="NCBI Taxonomy" id="1193182"/>
    <lineage>
        <taxon>Bacteria</taxon>
        <taxon>Bacillati</taxon>
        <taxon>Actinomycetota</taxon>
        <taxon>Actinomycetes</taxon>
        <taxon>Micrococcales</taxon>
        <taxon>Intrasporangiaceae</taxon>
        <taxon>Nostocoides</taxon>
    </lineage>
</organism>
<dbReference type="InterPro" id="IPR008977">
    <property type="entry name" value="PHM/PNGase_F_dom_sf"/>
</dbReference>
<evidence type="ECO:0000313" key="6">
    <source>
        <dbReference type="Proteomes" id="UP000035763"/>
    </source>
</evidence>
<dbReference type="InterPro" id="IPR036939">
    <property type="entry name" value="Cu2_ascorb_mOase_N_sf"/>
</dbReference>
<reference evidence="5 6" key="1">
    <citation type="journal article" date="2013" name="ISME J.">
        <title>A metabolic model for members of the genus Tetrasphaera involved in enhanced biological phosphorus removal.</title>
        <authorList>
            <person name="Kristiansen R."/>
            <person name="Nguyen H.T.T."/>
            <person name="Saunders A.M."/>
            <person name="Nielsen J.L."/>
            <person name="Wimmer R."/>
            <person name="Le V.Q."/>
            <person name="McIlroy S.J."/>
            <person name="Petrovski S."/>
            <person name="Seviour R.J."/>
            <person name="Calteau A."/>
            <person name="Nielsen K.L."/>
            <person name="Nielsen P.H."/>
        </authorList>
    </citation>
    <scope>NUCLEOTIDE SEQUENCE [LARGE SCALE GENOMIC DNA]</scope>
    <source>
        <strain evidence="5 6">Ben110</strain>
    </source>
</reference>
<evidence type="ECO:0000313" key="5">
    <source>
        <dbReference type="EMBL" id="CCH74477.1"/>
    </source>
</evidence>
<feature type="region of interest" description="Disordered" evidence="2">
    <location>
        <begin position="27"/>
        <end position="48"/>
    </location>
</feature>
<dbReference type="STRING" id="1193182.BN11_450015"/>
<dbReference type="GO" id="GO:0004500">
    <property type="term" value="F:dopamine beta-monooxygenase activity"/>
    <property type="evidence" value="ECO:0007669"/>
    <property type="project" value="InterPro"/>
</dbReference>
<keyword evidence="6" id="KW-1185">Reference proteome</keyword>
<dbReference type="RefSeq" id="WP_048695094.1">
    <property type="nucleotide sequence ID" value="NZ_HG764815.1"/>
</dbReference>
<name>W6JZ86_9MICO</name>
<dbReference type="GO" id="GO:0005507">
    <property type="term" value="F:copper ion binding"/>
    <property type="evidence" value="ECO:0007669"/>
    <property type="project" value="InterPro"/>
</dbReference>
<evidence type="ECO:0000256" key="1">
    <source>
        <dbReference type="ARBA" id="ARBA00023157"/>
    </source>
</evidence>
<dbReference type="SUPFAM" id="SSF49742">
    <property type="entry name" value="PHM/PNGase F"/>
    <property type="match status" value="2"/>
</dbReference>
<dbReference type="EMBL" id="CAJA01000390">
    <property type="protein sequence ID" value="CCH74477.1"/>
    <property type="molecule type" value="Genomic_DNA"/>
</dbReference>
<dbReference type="Pfam" id="PF03712">
    <property type="entry name" value="Cu2_monoox_C"/>
    <property type="match status" value="1"/>
</dbReference>
<dbReference type="AlphaFoldDB" id="W6JZ86"/>
<protein>
    <recommendedName>
        <fullName evidence="4">Copper type II ascorbate-dependent monooxygenase C-terminal domain-containing protein</fullName>
    </recommendedName>
</protein>
<feature type="signal peptide" evidence="3">
    <location>
        <begin position="1"/>
        <end position="24"/>
    </location>
</feature>
<dbReference type="InterPro" id="IPR024548">
    <property type="entry name" value="Cu2_monoox_C"/>
</dbReference>
<sequence>MRLRSVFTALAAGLLLAGCGGDPAALPQRIDNHHTPAASPAAPTSDATAQVAKEVALRPGERFVEVRMAAAYTPKAPAGEGTDDYRCFLVDPELATDAVITGAHFLPANAELVHHVILYKVEPQDLAKAEAKDASEPGDGWTCFGGTGIGGGGASLNLDEAPWLGAWAPGVSERVAGDGIGTQLPKGSRIVMQIHYNLLAGQGQDRSAARLRLAKDDGSYDYLQTMLLPAPVELPCRPGKTGPLCAREKAMKDLNARFGSEAKVADLLHILCGSEPIGPTQTCTRPVNGTMRVRATSGHMHLLGRAISIVANAGRPDERTLLDITNWDFDNQSATALPQPVTLTSSDTLTVKCTHDQSLRDRLPALAGVPERYVAWGEGTTDEMCLGIVMFTKS</sequence>
<evidence type="ECO:0000256" key="2">
    <source>
        <dbReference type="SAM" id="MobiDB-lite"/>
    </source>
</evidence>
<feature type="domain" description="Copper type II ascorbate-dependent monooxygenase C-terminal" evidence="4">
    <location>
        <begin position="290"/>
        <end position="391"/>
    </location>
</feature>
<dbReference type="PANTHER" id="PTHR10157:SF23">
    <property type="entry name" value="MOXD1 HOMOLOG 1"/>
    <property type="match status" value="1"/>
</dbReference>
<evidence type="ECO:0000259" key="4">
    <source>
        <dbReference type="Pfam" id="PF03712"/>
    </source>
</evidence>
<feature type="compositionally biased region" description="Low complexity" evidence="2">
    <location>
        <begin position="35"/>
        <end position="48"/>
    </location>
</feature>
<accession>W6JZ86</accession>
<keyword evidence="1" id="KW-1015">Disulfide bond</keyword>
<comment type="caution">
    <text evidence="5">The sequence shown here is derived from an EMBL/GenBank/DDBJ whole genome shotgun (WGS) entry which is preliminary data.</text>
</comment>
<feature type="chain" id="PRO_5004877359" description="Copper type II ascorbate-dependent monooxygenase C-terminal domain-containing protein" evidence="3">
    <location>
        <begin position="25"/>
        <end position="394"/>
    </location>
</feature>
<evidence type="ECO:0000256" key="3">
    <source>
        <dbReference type="SAM" id="SignalP"/>
    </source>
</evidence>
<dbReference type="PROSITE" id="PS51257">
    <property type="entry name" value="PROKAR_LIPOPROTEIN"/>
    <property type="match status" value="1"/>
</dbReference>